<reference evidence="1 2" key="1">
    <citation type="journal article" date="2013" name="PLoS ONE">
        <title>Bacterial endosymbiosis in a chordate host: long-term co-evolution and conservation of secondary metabolism.</title>
        <authorList>
            <person name="Kwan J.C."/>
            <person name="Schmidt E.W."/>
        </authorList>
    </citation>
    <scope>NUCLEOTIDE SEQUENCE [LARGE SCALE GENOMIC DNA]</scope>
    <source>
        <strain evidence="2">L6</strain>
    </source>
</reference>
<dbReference type="AlphaFoldDB" id="W2V205"/>
<gene>
    <name evidence="1" type="ORF">P857_52</name>
</gene>
<evidence type="ECO:0000313" key="1">
    <source>
        <dbReference type="EMBL" id="ETO91483.1"/>
    </source>
</evidence>
<sequence>MSPVFILAIPIPDIAINDVLLTPDSDVTTHIPDYYLEDLNVIFVNSAKPNNECIPSLPVSVLDNMVHYITKLHRSYLTIWSNNKQISLLSDKGLIFPNTIKLIEDSLAQRSPYFTRNLHFRIQDISILFHDPKYKLDDPYDNDMMQYVMALCLENDNTLSGFSNIARYLIINGNHNTYYSSYVDIGQRILPVLTDRILTHLDTAEQSEDVISHPIMVTSFDHAFRTCNNNKAIYRSFGKTPDSRVTTITKYSLMDYNPLSYQGGIVCFSAHYGNYQDTYFRLMLLNLFCNINKMKNYSFVIAKIYVLYRKLSGEHDLPVHCFRIPISCYSKEVFESLSQATTVQSFKNILNTECHNWMMYCYNLMISHNTKPIIEIFRSYCQEHTAEELQDDLRHISNTSSLQEVQEMVKRCLQIVFDQNNEQFRKGISEETCKYIKKNVDPDDFASVSLIIFLYKLIDKLIVPFHLECVRIYSNVGLLGQKYYGLRSYIPNISASVSDTLTSIETTASMLPENRDL</sequence>
<organism evidence="1 2">
    <name type="scientific">Candidatus Xenolissoclinum pacificiensis L6</name>
    <dbReference type="NCBI Taxonomy" id="1401685"/>
    <lineage>
        <taxon>Bacteria</taxon>
        <taxon>Pseudomonadati</taxon>
        <taxon>Pseudomonadota</taxon>
        <taxon>Alphaproteobacteria</taxon>
        <taxon>Rickettsiales</taxon>
        <taxon>Anaplasmataceae</taxon>
        <taxon>Candidatus Xenolissoclinum</taxon>
    </lineage>
</organism>
<keyword evidence="2" id="KW-1185">Reference proteome</keyword>
<dbReference type="Proteomes" id="UP000018951">
    <property type="component" value="Unassembled WGS sequence"/>
</dbReference>
<accession>W2V205</accession>
<proteinExistence type="predicted"/>
<comment type="caution">
    <text evidence="1">The sequence shown here is derived from an EMBL/GenBank/DDBJ whole genome shotgun (WGS) entry which is preliminary data.</text>
</comment>
<evidence type="ECO:0000313" key="2">
    <source>
        <dbReference type="Proteomes" id="UP000018951"/>
    </source>
</evidence>
<protein>
    <submittedName>
        <fullName evidence="1">Uncharacterized protein</fullName>
    </submittedName>
</protein>
<dbReference type="EMBL" id="AXCJ01000004">
    <property type="protein sequence ID" value="ETO91483.1"/>
    <property type="molecule type" value="Genomic_DNA"/>
</dbReference>
<name>W2V205_9RICK</name>